<dbReference type="OrthoDB" id="1957126at2"/>
<comment type="caution">
    <text evidence="2">The sequence shown here is derived from an EMBL/GenBank/DDBJ whole genome shotgun (WGS) entry which is preliminary data.</text>
</comment>
<evidence type="ECO:0000313" key="3">
    <source>
        <dbReference type="Proteomes" id="UP000432715"/>
    </source>
</evidence>
<dbReference type="EMBL" id="WBZC01000065">
    <property type="protein sequence ID" value="KAB3530491.1"/>
    <property type="molecule type" value="Genomic_DNA"/>
</dbReference>
<feature type="transmembrane region" description="Helical" evidence="1">
    <location>
        <begin position="6"/>
        <end position="29"/>
    </location>
</feature>
<proteinExistence type="predicted"/>
<dbReference type="AlphaFoldDB" id="A0A6I0FC59"/>
<evidence type="ECO:0008006" key="4">
    <source>
        <dbReference type="Google" id="ProtNLM"/>
    </source>
</evidence>
<keyword evidence="1" id="KW-0472">Membrane</keyword>
<evidence type="ECO:0000256" key="1">
    <source>
        <dbReference type="SAM" id="Phobius"/>
    </source>
</evidence>
<reference evidence="2 3" key="1">
    <citation type="submission" date="2019-10" db="EMBL/GenBank/DDBJ databases">
        <title>Alkaliphilus serpentinus sp. nov. and Alkaliphilus pronyensis sp. nov., two novel anaerobic alkaliphilic species isolated from the serpentinized-hosted hydrothermal field of the Prony Bay (New Caledonia).</title>
        <authorList>
            <person name="Postec A."/>
        </authorList>
    </citation>
    <scope>NUCLEOTIDE SEQUENCE [LARGE SCALE GENOMIC DNA]</scope>
    <source>
        <strain evidence="2 3">LacV</strain>
    </source>
</reference>
<accession>A0A6I0FC59</accession>
<keyword evidence="3" id="KW-1185">Reference proteome</keyword>
<name>A0A6I0FC59_9FIRM</name>
<keyword evidence="1" id="KW-0812">Transmembrane</keyword>
<sequence>MYIDIWVLVAIILIPLALIGFGITIVILLKLNDIIKQIKDMLAKNEKNINESLDSMPKILKNVDEITYKANEEMKHFQGAAKNIEETVGYAAATAQILSRDILEPIGDVLSLLGVLKGIFIKEKKKGLFK</sequence>
<organism evidence="2 3">
    <name type="scientific">Alkaliphilus pronyensis</name>
    <dbReference type="NCBI Taxonomy" id="1482732"/>
    <lineage>
        <taxon>Bacteria</taxon>
        <taxon>Bacillati</taxon>
        <taxon>Bacillota</taxon>
        <taxon>Clostridia</taxon>
        <taxon>Peptostreptococcales</taxon>
        <taxon>Natronincolaceae</taxon>
        <taxon>Alkaliphilus</taxon>
    </lineage>
</organism>
<dbReference type="Proteomes" id="UP000432715">
    <property type="component" value="Unassembled WGS sequence"/>
</dbReference>
<evidence type="ECO:0000313" key="2">
    <source>
        <dbReference type="EMBL" id="KAB3530491.1"/>
    </source>
</evidence>
<gene>
    <name evidence="2" type="ORF">F8154_13765</name>
</gene>
<dbReference type="RefSeq" id="WP_151862196.1">
    <property type="nucleotide sequence ID" value="NZ_WBZC01000065.1"/>
</dbReference>
<protein>
    <recommendedName>
        <fullName evidence="4">DUF948 domain-containing protein</fullName>
    </recommendedName>
</protein>
<keyword evidence="1" id="KW-1133">Transmembrane helix</keyword>